<dbReference type="Proteomes" id="UP000626109">
    <property type="component" value="Unassembled WGS sequence"/>
</dbReference>
<dbReference type="EMBL" id="CAJNNW010037496">
    <property type="protein sequence ID" value="CAE8742329.1"/>
    <property type="molecule type" value="Genomic_DNA"/>
</dbReference>
<comment type="caution">
    <text evidence="2">The sequence shown here is derived from an EMBL/GenBank/DDBJ whole genome shotgun (WGS) entry which is preliminary data.</text>
</comment>
<feature type="transmembrane region" description="Helical" evidence="1">
    <location>
        <begin position="43"/>
        <end position="62"/>
    </location>
</feature>
<feature type="transmembrane region" description="Helical" evidence="1">
    <location>
        <begin position="199"/>
        <end position="220"/>
    </location>
</feature>
<feature type="non-terminal residue" evidence="2">
    <location>
        <position position="229"/>
    </location>
</feature>
<keyword evidence="1" id="KW-0812">Transmembrane</keyword>
<feature type="transmembrane region" description="Helical" evidence="1">
    <location>
        <begin position="107"/>
        <end position="124"/>
    </location>
</feature>
<feature type="transmembrane region" description="Helical" evidence="1">
    <location>
        <begin position="136"/>
        <end position="162"/>
    </location>
</feature>
<keyword evidence="1" id="KW-1133">Transmembrane helix</keyword>
<name>A0A813LZS2_POLGL</name>
<organism evidence="2 3">
    <name type="scientific">Polarella glacialis</name>
    <name type="common">Dinoflagellate</name>
    <dbReference type="NCBI Taxonomy" id="89957"/>
    <lineage>
        <taxon>Eukaryota</taxon>
        <taxon>Sar</taxon>
        <taxon>Alveolata</taxon>
        <taxon>Dinophyceae</taxon>
        <taxon>Suessiales</taxon>
        <taxon>Suessiaceae</taxon>
        <taxon>Polarella</taxon>
    </lineage>
</organism>
<dbReference type="AlphaFoldDB" id="A0A813LZS2"/>
<gene>
    <name evidence="2" type="ORF">PGLA2088_LOCUS50923</name>
</gene>
<evidence type="ECO:0000256" key="1">
    <source>
        <dbReference type="SAM" id="Phobius"/>
    </source>
</evidence>
<feature type="transmembrane region" description="Helical" evidence="1">
    <location>
        <begin position="74"/>
        <end position="95"/>
    </location>
</feature>
<accession>A0A813LZS2</accession>
<proteinExistence type="predicted"/>
<sequence>QQQQYQQQQQSISPALLGLSRMEPEIYKQDDPAMQRLHTQVDIVMLCAWTKSGLDFIAPVIWNGNLEGTSSALMASSGVLWLAGCFVTFCASVQLIHGTTAERWMPLLWAAAGACYSASLTVTVPQQQQGEGWSALASWSCYLAASTWVAAALLWAASTWKFIAFTRRREALDIWLWGLSGLGFIGACCEPSLDNASRWVWASSAFWWCVGVASWASLFLKGGGFFTYS</sequence>
<protein>
    <submittedName>
        <fullName evidence="2">Uncharacterized protein</fullName>
    </submittedName>
</protein>
<evidence type="ECO:0000313" key="2">
    <source>
        <dbReference type="EMBL" id="CAE8742329.1"/>
    </source>
</evidence>
<evidence type="ECO:0000313" key="3">
    <source>
        <dbReference type="Proteomes" id="UP000626109"/>
    </source>
</evidence>
<keyword evidence="1" id="KW-0472">Membrane</keyword>
<reference evidence="2" key="1">
    <citation type="submission" date="2021-02" db="EMBL/GenBank/DDBJ databases">
        <authorList>
            <person name="Dougan E. K."/>
            <person name="Rhodes N."/>
            <person name="Thang M."/>
            <person name="Chan C."/>
        </authorList>
    </citation>
    <scope>NUCLEOTIDE SEQUENCE</scope>
</reference>